<feature type="compositionally biased region" description="Polar residues" evidence="1">
    <location>
        <begin position="54"/>
        <end position="63"/>
    </location>
</feature>
<proteinExistence type="predicted"/>
<organism evidence="2 3">
    <name type="scientific">Leptospira bouyouniensis</name>
    <dbReference type="NCBI Taxonomy" id="2484911"/>
    <lineage>
        <taxon>Bacteria</taxon>
        <taxon>Pseudomonadati</taxon>
        <taxon>Spirochaetota</taxon>
        <taxon>Spirochaetia</taxon>
        <taxon>Leptospirales</taxon>
        <taxon>Leptospiraceae</taxon>
        <taxon>Leptospira</taxon>
    </lineage>
</organism>
<sequence length="478" mass="54264">MLHRQRSSIVSLFLVFALVIPTISLFSQEKREGTTDQSIPLGDEKKETPISQTNKELQNTNPSPIQPNTGNSASSPNPANSGNTTSPTTPNPTNTGTVAPATENKSNWETGLGKGIRAVSNDGKHSIQIRFRSQMQGNQTFQLDPSQDTSNFLVRRTRLALRAGLFNDTWLVNLQLGFAERDMESQRRNTLRDANIIYNQYRDVKVAFGQMKVPFSRQRWNSSSALQTVDRSSVNSEFNLDRDVGAYLFSEDLFGNKRMFAYYLGVFGGQGRNRVERQTPGVLTVARFIFSPFGGMSKSGSDNDWLSEVDFARYKDPKISFGVSGAYNKNSDRSLSTHGTEYSFAKFNYSHAAGDIYFKWMGFSFQYEWLWRRANTAYVERTVSSALTREYSRSGQGHFVQLGYLFTNQYELVFRFGEFRPLGETDPTMKYSREVGGALSYYFAEHNLKWQTDYFYYTGTPTAAEGDHVVRTQIQVFY</sequence>
<evidence type="ECO:0000256" key="1">
    <source>
        <dbReference type="SAM" id="MobiDB-lite"/>
    </source>
</evidence>
<comment type="caution">
    <text evidence="2">The sequence shown here is derived from an EMBL/GenBank/DDBJ whole genome shotgun (WGS) entry which is preliminary data.</text>
</comment>
<dbReference type="InterPro" id="IPR010870">
    <property type="entry name" value="Porin_O/P"/>
</dbReference>
<accession>A0A7I0HV28</accession>
<feature type="compositionally biased region" description="Low complexity" evidence="1">
    <location>
        <begin position="67"/>
        <end position="102"/>
    </location>
</feature>
<evidence type="ECO:0000313" key="3">
    <source>
        <dbReference type="Proteomes" id="UP000297641"/>
    </source>
</evidence>
<dbReference type="Gene3D" id="2.40.160.10">
    <property type="entry name" value="Porin"/>
    <property type="match status" value="1"/>
</dbReference>
<dbReference type="InterPro" id="IPR023614">
    <property type="entry name" value="Porin_dom_sf"/>
</dbReference>
<feature type="region of interest" description="Disordered" evidence="1">
    <location>
        <begin position="54"/>
        <end position="121"/>
    </location>
</feature>
<dbReference type="AlphaFoldDB" id="A0A7I0HV28"/>
<evidence type="ECO:0000313" key="2">
    <source>
        <dbReference type="EMBL" id="TGL07882.1"/>
    </source>
</evidence>
<name>A0A7I0HV28_9LEPT</name>
<dbReference type="Proteomes" id="UP000297641">
    <property type="component" value="Unassembled WGS sequence"/>
</dbReference>
<reference evidence="2 3" key="1">
    <citation type="journal article" date="2019" name="PLoS Negl. Trop. Dis.">
        <title>Revisiting the worldwide diversity of Leptospira species in the environment.</title>
        <authorList>
            <person name="Vincent A.T."/>
            <person name="Schiettekatte O."/>
            <person name="Bourhy P."/>
            <person name="Veyrier F.J."/>
            <person name="Picardeau M."/>
        </authorList>
    </citation>
    <scope>NUCLEOTIDE SEQUENCE [LARGE SCALE GENOMIC DNA]</scope>
    <source>
        <strain evidence="2 3">201800273</strain>
    </source>
</reference>
<dbReference type="Pfam" id="PF07396">
    <property type="entry name" value="Porin_O_P"/>
    <property type="match status" value="1"/>
</dbReference>
<gene>
    <name evidence="2" type="ORF">EHQ43_02195</name>
</gene>
<dbReference type="EMBL" id="RQFT01000003">
    <property type="protein sequence ID" value="TGL07882.1"/>
    <property type="molecule type" value="Genomic_DNA"/>
</dbReference>
<protein>
    <submittedName>
        <fullName evidence="2">Porin</fullName>
    </submittedName>
</protein>